<evidence type="ECO:0000313" key="3">
    <source>
        <dbReference type="EMBL" id="KAK6789687.1"/>
    </source>
</evidence>
<feature type="transmembrane region" description="Helical" evidence="1">
    <location>
        <begin position="41"/>
        <end position="61"/>
    </location>
</feature>
<dbReference type="AlphaFoldDB" id="A0AAN8YEP6"/>
<gene>
    <name evidence="3" type="ORF">RDI58_013487</name>
</gene>
<keyword evidence="4" id="KW-1185">Reference proteome</keyword>
<dbReference type="EMBL" id="JBANQN010000005">
    <property type="protein sequence ID" value="KAK6789687.1"/>
    <property type="molecule type" value="Genomic_DNA"/>
</dbReference>
<feature type="signal peptide" evidence="2">
    <location>
        <begin position="1"/>
        <end position="17"/>
    </location>
</feature>
<keyword evidence="1" id="KW-1133">Transmembrane helix</keyword>
<name>A0AAN8YEP6_SOLBU</name>
<comment type="caution">
    <text evidence="3">The sequence shown here is derived from an EMBL/GenBank/DDBJ whole genome shotgun (WGS) entry which is preliminary data.</text>
</comment>
<organism evidence="3 4">
    <name type="scientific">Solanum bulbocastanum</name>
    <name type="common">Wild potato</name>
    <dbReference type="NCBI Taxonomy" id="147425"/>
    <lineage>
        <taxon>Eukaryota</taxon>
        <taxon>Viridiplantae</taxon>
        <taxon>Streptophyta</taxon>
        <taxon>Embryophyta</taxon>
        <taxon>Tracheophyta</taxon>
        <taxon>Spermatophyta</taxon>
        <taxon>Magnoliopsida</taxon>
        <taxon>eudicotyledons</taxon>
        <taxon>Gunneridae</taxon>
        <taxon>Pentapetalae</taxon>
        <taxon>asterids</taxon>
        <taxon>lamiids</taxon>
        <taxon>Solanales</taxon>
        <taxon>Solanaceae</taxon>
        <taxon>Solanoideae</taxon>
        <taxon>Solaneae</taxon>
        <taxon>Solanum</taxon>
    </lineage>
</organism>
<protein>
    <submittedName>
        <fullName evidence="3">Uncharacterized protein</fullName>
    </submittedName>
</protein>
<keyword evidence="2" id="KW-0732">Signal</keyword>
<accession>A0AAN8YEP6</accession>
<keyword evidence="1" id="KW-0472">Membrane</keyword>
<proteinExistence type="predicted"/>
<sequence>MCLLLLFSADLILSFKAQHTVTKGELRPFGDSPSGLGEPRTFISLLFSAFSFLFATWCTCFPSNFKYLKLKGFHQILR</sequence>
<feature type="chain" id="PRO_5042976517" evidence="2">
    <location>
        <begin position="18"/>
        <end position="78"/>
    </location>
</feature>
<evidence type="ECO:0000256" key="2">
    <source>
        <dbReference type="SAM" id="SignalP"/>
    </source>
</evidence>
<evidence type="ECO:0000313" key="4">
    <source>
        <dbReference type="Proteomes" id="UP001371456"/>
    </source>
</evidence>
<reference evidence="3 4" key="1">
    <citation type="submission" date="2024-02" db="EMBL/GenBank/DDBJ databases">
        <title>de novo genome assembly of Solanum bulbocastanum strain 11H21.</title>
        <authorList>
            <person name="Hosaka A.J."/>
        </authorList>
    </citation>
    <scope>NUCLEOTIDE SEQUENCE [LARGE SCALE GENOMIC DNA]</scope>
    <source>
        <tissue evidence="3">Young leaves</tissue>
    </source>
</reference>
<evidence type="ECO:0000256" key="1">
    <source>
        <dbReference type="SAM" id="Phobius"/>
    </source>
</evidence>
<keyword evidence="1" id="KW-0812">Transmembrane</keyword>
<dbReference type="Proteomes" id="UP001371456">
    <property type="component" value="Unassembled WGS sequence"/>
</dbReference>